<dbReference type="Proteomes" id="UP000533598">
    <property type="component" value="Unassembled WGS sequence"/>
</dbReference>
<dbReference type="EMBL" id="JACHMH010000001">
    <property type="protein sequence ID" value="MBB4676982.1"/>
    <property type="molecule type" value="Genomic_DNA"/>
</dbReference>
<evidence type="ECO:0000256" key="1">
    <source>
        <dbReference type="SAM" id="MobiDB-lite"/>
    </source>
</evidence>
<dbReference type="GO" id="GO:0035312">
    <property type="term" value="F:5'-3' DNA exonuclease activity"/>
    <property type="evidence" value="ECO:0007669"/>
    <property type="project" value="TreeGrafter"/>
</dbReference>
<comment type="caution">
    <text evidence="3">The sequence shown here is derived from an EMBL/GenBank/DDBJ whole genome shotgun (WGS) entry which is preliminary data.</text>
</comment>
<feature type="region of interest" description="Disordered" evidence="1">
    <location>
        <begin position="229"/>
        <end position="259"/>
    </location>
</feature>
<dbReference type="GO" id="GO:0004534">
    <property type="term" value="F:5'-3' RNA exonuclease activity"/>
    <property type="evidence" value="ECO:0007669"/>
    <property type="project" value="TreeGrafter"/>
</dbReference>
<evidence type="ECO:0000259" key="2">
    <source>
        <dbReference type="SMART" id="SM00481"/>
    </source>
</evidence>
<dbReference type="Gene3D" id="3.20.20.140">
    <property type="entry name" value="Metal-dependent hydrolases"/>
    <property type="match status" value="1"/>
</dbReference>
<feature type="compositionally biased region" description="Gly residues" evidence="1">
    <location>
        <begin position="235"/>
        <end position="248"/>
    </location>
</feature>
<evidence type="ECO:0000313" key="4">
    <source>
        <dbReference type="Proteomes" id="UP000533598"/>
    </source>
</evidence>
<reference evidence="3 4" key="1">
    <citation type="submission" date="2020-08" db="EMBL/GenBank/DDBJ databases">
        <title>Sequencing the genomes of 1000 actinobacteria strains.</title>
        <authorList>
            <person name="Klenk H.-P."/>
        </authorList>
    </citation>
    <scope>NUCLEOTIDE SEQUENCE [LARGE SCALE GENOMIC DNA]</scope>
    <source>
        <strain evidence="3 4">DSM 44230</strain>
    </source>
</reference>
<name>A0A7W7C9P4_9PSEU</name>
<accession>A0A7W7C9P4</accession>
<evidence type="ECO:0000313" key="3">
    <source>
        <dbReference type="EMBL" id="MBB4676982.1"/>
    </source>
</evidence>
<dbReference type="InterPro" id="IPR016195">
    <property type="entry name" value="Pol/histidinol_Pase-like"/>
</dbReference>
<dbReference type="PANTHER" id="PTHR42924">
    <property type="entry name" value="EXONUCLEASE"/>
    <property type="match status" value="1"/>
</dbReference>
<dbReference type="SUPFAM" id="SSF89550">
    <property type="entry name" value="PHP domain-like"/>
    <property type="match status" value="1"/>
</dbReference>
<dbReference type="NCBIfam" id="NF038032">
    <property type="entry name" value="CehA_McbA_metalo"/>
    <property type="match status" value="1"/>
</dbReference>
<proteinExistence type="predicted"/>
<gene>
    <name evidence="3" type="ORF">HNR67_003100</name>
</gene>
<dbReference type="RefSeq" id="WP_185002816.1">
    <property type="nucleotide sequence ID" value="NZ_BAAAUI010000002.1"/>
</dbReference>
<dbReference type="PANTHER" id="PTHR42924:SF11">
    <property type="entry name" value="POLYMERASE_HISTIDINOL PHOSPHATASE N-TERMINAL DOMAIN-CONTAINING PROTEIN"/>
    <property type="match status" value="1"/>
</dbReference>
<organism evidence="3 4">
    <name type="scientific">Crossiella cryophila</name>
    <dbReference type="NCBI Taxonomy" id="43355"/>
    <lineage>
        <taxon>Bacteria</taxon>
        <taxon>Bacillati</taxon>
        <taxon>Actinomycetota</taxon>
        <taxon>Actinomycetes</taxon>
        <taxon>Pseudonocardiales</taxon>
        <taxon>Pseudonocardiaceae</taxon>
        <taxon>Crossiella</taxon>
    </lineage>
</organism>
<protein>
    <recommendedName>
        <fullName evidence="2">Polymerase/histidinol phosphatase N-terminal domain-containing protein</fullName>
    </recommendedName>
</protein>
<dbReference type="PROSITE" id="PS51318">
    <property type="entry name" value="TAT"/>
    <property type="match status" value="1"/>
</dbReference>
<dbReference type="InterPro" id="IPR006311">
    <property type="entry name" value="TAT_signal"/>
</dbReference>
<dbReference type="SMART" id="SM00481">
    <property type="entry name" value="POLIIIAc"/>
    <property type="match status" value="1"/>
</dbReference>
<dbReference type="AlphaFoldDB" id="A0A7W7C9P4"/>
<sequence length="528" mass="57659">MGQVGRRGFLRGVGAAAVGAPLLGAGTANAGIDLDVDLDLDLDLDLGLPRLPSPHRWLVGDHHIHTQYSNDAMYTVDQVVAGARRHGADWLVFSDHGHVAHEANSVEPAHADIVAARRRHPGLLLWQGLEWNMPAAEHATVFLPPSRDEAALLREFERTFDSRLTNTGASTPANEAKALEALRWLEKRGGLVVVNHPSRNGRIAPAELRNWHDAAPNVVIGMEGAPGAQCDGHPKPGGSGGHRGGYGNSPGADSWPGFPPETYRTFGGFDWVTATLGGLWDSLLAEGRSWWITSNSDSHFNFRDTIIRQPEPGDLYDRVGKHLDPLPGGPAQTQPPYCDFYPGEFSRTVVGATERSYRGVMDGLRAGRTFVTHGGLAQQLEVHAFANDRLSWPVGLGGRLRVRRGTDITVVVLARLAARPHTGGEVPKLARLDLIRGTITGRSTNRQSVHAPETTVARSYEPRFRPGQVVAFKHTFRDVRDSFYVRVRGTDGNRHTPGGLEPIQDIPGAANPWQDLWCYTNPLFVEVR</sequence>
<dbReference type="InterPro" id="IPR003141">
    <property type="entry name" value="Pol/His_phosphatase_N"/>
</dbReference>
<feature type="domain" description="Polymerase/histidinol phosphatase N-terminal" evidence="2">
    <location>
        <begin position="60"/>
        <end position="135"/>
    </location>
</feature>
<dbReference type="InterPro" id="IPR052018">
    <property type="entry name" value="PHP_domain"/>
</dbReference>
<dbReference type="Pfam" id="PF02811">
    <property type="entry name" value="PHP"/>
    <property type="match status" value="1"/>
</dbReference>
<keyword evidence="4" id="KW-1185">Reference proteome</keyword>
<dbReference type="InterPro" id="IPR004013">
    <property type="entry name" value="PHP_dom"/>
</dbReference>